<evidence type="ECO:0000313" key="3">
    <source>
        <dbReference type="Proteomes" id="UP001595793"/>
    </source>
</evidence>
<dbReference type="Proteomes" id="UP001595793">
    <property type="component" value="Unassembled WGS sequence"/>
</dbReference>
<dbReference type="EMBL" id="JBHSAS010000006">
    <property type="protein sequence ID" value="MFC4026733.1"/>
    <property type="molecule type" value="Genomic_DNA"/>
</dbReference>
<organism evidence="2 3">
    <name type="scientific">Zunongwangia endophytica</name>
    <dbReference type="NCBI Taxonomy" id="1808945"/>
    <lineage>
        <taxon>Bacteria</taxon>
        <taxon>Pseudomonadati</taxon>
        <taxon>Bacteroidota</taxon>
        <taxon>Flavobacteriia</taxon>
        <taxon>Flavobacteriales</taxon>
        <taxon>Flavobacteriaceae</taxon>
        <taxon>Zunongwangia</taxon>
    </lineage>
</organism>
<feature type="signal peptide" evidence="1">
    <location>
        <begin position="1"/>
        <end position="19"/>
    </location>
</feature>
<evidence type="ECO:0000256" key="1">
    <source>
        <dbReference type="SAM" id="SignalP"/>
    </source>
</evidence>
<dbReference type="RefSeq" id="WP_290235748.1">
    <property type="nucleotide sequence ID" value="NZ_JAUFPZ010000002.1"/>
</dbReference>
<proteinExistence type="predicted"/>
<protein>
    <submittedName>
        <fullName evidence="2">Uncharacterized protein</fullName>
    </submittedName>
</protein>
<accession>A0ABV8H3R4</accession>
<evidence type="ECO:0000313" key="2">
    <source>
        <dbReference type="EMBL" id="MFC4026733.1"/>
    </source>
</evidence>
<keyword evidence="1" id="KW-0732">Signal</keyword>
<keyword evidence="3" id="KW-1185">Reference proteome</keyword>
<reference evidence="3" key="1">
    <citation type="journal article" date="2019" name="Int. J. Syst. Evol. Microbiol.">
        <title>The Global Catalogue of Microorganisms (GCM) 10K type strain sequencing project: providing services to taxonomists for standard genome sequencing and annotation.</title>
        <authorList>
            <consortium name="The Broad Institute Genomics Platform"/>
            <consortium name="The Broad Institute Genome Sequencing Center for Infectious Disease"/>
            <person name="Wu L."/>
            <person name="Ma J."/>
        </authorList>
    </citation>
    <scope>NUCLEOTIDE SEQUENCE [LARGE SCALE GENOMIC DNA]</scope>
    <source>
        <strain evidence="3">CECT 9128</strain>
    </source>
</reference>
<sequence>MMKRITFLFTMFLAFALNASTSFMPRKVEQTCFEKADEEFNETDGTHQEKYDAFIKEYDECMEEGN</sequence>
<comment type="caution">
    <text evidence="2">The sequence shown here is derived from an EMBL/GenBank/DDBJ whole genome shotgun (WGS) entry which is preliminary data.</text>
</comment>
<gene>
    <name evidence="2" type="ORF">ACFOS1_04910</name>
</gene>
<feature type="chain" id="PRO_5046084743" evidence="1">
    <location>
        <begin position="20"/>
        <end position="66"/>
    </location>
</feature>
<name>A0ABV8H3R4_9FLAO</name>